<accession>A0A067SI17</accession>
<evidence type="ECO:0000313" key="4">
    <source>
        <dbReference type="Proteomes" id="UP000027222"/>
    </source>
</evidence>
<dbReference type="HOGENOM" id="CLU_259361_0_0_1"/>
<dbReference type="OrthoDB" id="3069750at2759"/>
<sequence length="1327" mass="146030">MDTLDSPTSNITVPPVQLLVTQEELEFLQQATQYYQNRPDVQVLKPNRVPSCLLTKLEQACSAASLGSLSHLSSSNSTGSNKDLQEGQEHESNCSSPNPLLLSKDTPSECSNASDSGTDTSGSGGSFVTSPPTIAPTKSMKICIPSLKRKRSPEQQVYLESGFSSSSESLSSSASTASESETASSDSDYVIPDTPAPASTSLTIRLPPLKSKEPSEQRGGCVLKNSNKTWVKGQSTSSGEGISQGIRNNFVSIICAANVDKIVDGSLVPIFDAFFRGNSWAAQAATFHNDSLAALAQRCHRSENLGIGISFISMINFIQFEAKFKNVLTMNPSFASKDVVAKYLDLNNSNHYRNWRRGGTTFAKLAEAGSIYFLLLVAIASEKTALFRASETEIDSICGILLDPSPQHPLGKLVIQNVIPGVNVLRNRWPLSSASLFSPSLILDYKLPPRIFFSDIEASTLFLRTLRKLSISSERNSTTWAACLEPVNGLEESLPIYILNRTLLSGPSGFSSEASPGHSRPPSPCTDFYDSDSSIEIPLKLKSQYWEKINAGPPLPLPELHIIKTNFDPQLKENMKFIGPKGDRQAIVEFTDKERRKVKNAPRAQSLEEFEALVKNLLKTGKRESPDAFVRINPSILGNKVLRIDDKNGNLLLLLIPTMPENLREFLVSNLEVLWPDHFKVMDTSEEGLLHLFDCLHFTFYNCFSTQGEKAPSDIEPSQLQRMGARRLPNPRSYIPRASKELTDNLESYNALRHLFGKVFDWQKRVVERYLPEKAAKLQEYVDQLPDNEISPMAPFGSLVVNLNVATTIHRDWNDWDICGVLVASDCEGGDTVYHELGVAVEGRNGDFTLFPSVKISHYNLHYKGKRASLVFHTDRSLTSQATQSVSKEKEAKTKDKTKNKSATSTRRAPTSATHSEKPLSPAEAQLLQELVERSKQSEKTAREEAIAQIRKRNADELDQDTSDSDSDTDGKSQALKLKSSSRKRSRLVTDPKLDKDELDLANSLGPAIGSRSDTRGPSHGNDAQAEDDADELGPDIEEEDGLQRNSEEEEEDNSQDIDEGEEDGSGADVEGNDVFTNGIITRAVTPSQKRSKRQKGSSSKSGSERSSSKVCQTDFTPRTKELALRSKNFFRERAAFGDAFLPKGPEERATFHLNLIKQAAATDPTGKLTKALRRATKPDNAKVLEDLVTFGGYGRGGLTNTLASKTFALIGGHYQIPGSYDKTEIDSKVKWLLANGRFKFGGIDMDGQTFDPRLPFGNAIFADVIRSTWFSRGKLDQAAMRVMVQEKRIKGKTISLVAASVENSLKRWSSGTAIAINFSDDNCSAR</sequence>
<proteinExistence type="predicted"/>
<feature type="compositionally biased region" description="Basic and acidic residues" evidence="1">
    <location>
        <begin position="887"/>
        <end position="899"/>
    </location>
</feature>
<dbReference type="Pfam" id="PF20149">
    <property type="entry name" value="DUF6532"/>
    <property type="match status" value="1"/>
</dbReference>
<name>A0A067SI17_GALM3</name>
<protein>
    <recommendedName>
        <fullName evidence="2">DUF6532 domain-containing protein</fullName>
    </recommendedName>
</protein>
<organism evidence="3 4">
    <name type="scientific">Galerina marginata (strain CBS 339.88)</name>
    <dbReference type="NCBI Taxonomy" id="685588"/>
    <lineage>
        <taxon>Eukaryota</taxon>
        <taxon>Fungi</taxon>
        <taxon>Dikarya</taxon>
        <taxon>Basidiomycota</taxon>
        <taxon>Agaricomycotina</taxon>
        <taxon>Agaricomycetes</taxon>
        <taxon>Agaricomycetidae</taxon>
        <taxon>Agaricales</taxon>
        <taxon>Agaricineae</taxon>
        <taxon>Strophariaceae</taxon>
        <taxon>Galerina</taxon>
    </lineage>
</organism>
<feature type="compositionally biased region" description="Low complexity" evidence="1">
    <location>
        <begin position="901"/>
        <end position="914"/>
    </location>
</feature>
<evidence type="ECO:0000313" key="3">
    <source>
        <dbReference type="EMBL" id="KDR70585.1"/>
    </source>
</evidence>
<feature type="region of interest" description="Disordered" evidence="1">
    <location>
        <begin position="69"/>
        <end position="134"/>
    </location>
</feature>
<dbReference type="InterPro" id="IPR045341">
    <property type="entry name" value="DUF6532"/>
</dbReference>
<evidence type="ECO:0000256" key="1">
    <source>
        <dbReference type="SAM" id="MobiDB-lite"/>
    </source>
</evidence>
<reference evidence="4" key="1">
    <citation type="journal article" date="2014" name="Proc. Natl. Acad. Sci. U.S.A.">
        <title>Extensive sampling of basidiomycete genomes demonstrates inadequacy of the white-rot/brown-rot paradigm for wood decay fungi.</title>
        <authorList>
            <person name="Riley R."/>
            <person name="Salamov A.A."/>
            <person name="Brown D.W."/>
            <person name="Nagy L.G."/>
            <person name="Floudas D."/>
            <person name="Held B.W."/>
            <person name="Levasseur A."/>
            <person name="Lombard V."/>
            <person name="Morin E."/>
            <person name="Otillar R."/>
            <person name="Lindquist E.A."/>
            <person name="Sun H."/>
            <person name="LaButti K.M."/>
            <person name="Schmutz J."/>
            <person name="Jabbour D."/>
            <person name="Luo H."/>
            <person name="Baker S.E."/>
            <person name="Pisabarro A.G."/>
            <person name="Walton J.D."/>
            <person name="Blanchette R.A."/>
            <person name="Henrissat B."/>
            <person name="Martin F."/>
            <person name="Cullen D."/>
            <person name="Hibbett D.S."/>
            <person name="Grigoriev I.V."/>
        </authorList>
    </citation>
    <scope>NUCLEOTIDE SEQUENCE [LARGE SCALE GENOMIC DNA]</scope>
    <source>
        <strain evidence="4">CBS 339.88</strain>
    </source>
</reference>
<dbReference type="EMBL" id="KL142396">
    <property type="protein sequence ID" value="KDR70585.1"/>
    <property type="molecule type" value="Genomic_DNA"/>
</dbReference>
<feature type="domain" description="DUF6532" evidence="2">
    <location>
        <begin position="1127"/>
        <end position="1326"/>
    </location>
</feature>
<dbReference type="Proteomes" id="UP000027222">
    <property type="component" value="Unassembled WGS sequence"/>
</dbReference>
<feature type="compositionally biased region" description="Basic and acidic residues" evidence="1">
    <location>
        <begin position="83"/>
        <end position="92"/>
    </location>
</feature>
<feature type="compositionally biased region" description="Acidic residues" evidence="1">
    <location>
        <begin position="957"/>
        <end position="968"/>
    </location>
</feature>
<evidence type="ECO:0000259" key="2">
    <source>
        <dbReference type="Pfam" id="PF20149"/>
    </source>
</evidence>
<dbReference type="Gene3D" id="3.60.130.30">
    <property type="match status" value="1"/>
</dbReference>
<feature type="compositionally biased region" description="Acidic residues" evidence="1">
    <location>
        <begin position="1025"/>
        <end position="1041"/>
    </location>
</feature>
<feature type="compositionally biased region" description="Acidic residues" evidence="1">
    <location>
        <begin position="1048"/>
        <end position="1066"/>
    </location>
</feature>
<feature type="compositionally biased region" description="Low complexity" evidence="1">
    <location>
        <begin position="69"/>
        <end position="81"/>
    </location>
</feature>
<feature type="region of interest" description="Disordered" evidence="1">
    <location>
        <begin position="160"/>
        <end position="223"/>
    </location>
</feature>
<feature type="region of interest" description="Disordered" evidence="1">
    <location>
        <begin position="950"/>
        <end position="1116"/>
    </location>
</feature>
<keyword evidence="4" id="KW-1185">Reference proteome</keyword>
<feature type="compositionally biased region" description="Low complexity" evidence="1">
    <location>
        <begin position="164"/>
        <end position="188"/>
    </location>
</feature>
<dbReference type="STRING" id="685588.A0A067SI17"/>
<gene>
    <name evidence="3" type="ORF">GALMADRAFT_144489</name>
</gene>
<feature type="compositionally biased region" description="Low complexity" evidence="1">
    <location>
        <begin position="93"/>
        <end position="103"/>
    </location>
</feature>
<feature type="region of interest" description="Disordered" evidence="1">
    <location>
        <begin position="878"/>
        <end position="922"/>
    </location>
</feature>